<dbReference type="HOGENOM" id="CLU_2211466_0_0_1"/>
<organism evidence="3">
    <name type="scientific">Schizophyllum commune (strain H4-8 / FGSC 9210)</name>
    <name type="common">Split gill fungus</name>
    <dbReference type="NCBI Taxonomy" id="578458"/>
    <lineage>
        <taxon>Eukaryota</taxon>
        <taxon>Fungi</taxon>
        <taxon>Dikarya</taxon>
        <taxon>Basidiomycota</taxon>
        <taxon>Agaricomycotina</taxon>
        <taxon>Agaricomycetes</taxon>
        <taxon>Agaricomycetidae</taxon>
        <taxon>Agaricales</taxon>
        <taxon>Schizophyllaceae</taxon>
        <taxon>Schizophyllum</taxon>
    </lineage>
</organism>
<reference evidence="2 3" key="1">
    <citation type="journal article" date="2010" name="Nat. Biotechnol.">
        <title>Genome sequence of the model mushroom Schizophyllum commune.</title>
        <authorList>
            <person name="Ohm R.A."/>
            <person name="de Jong J.F."/>
            <person name="Lugones L.G."/>
            <person name="Aerts A."/>
            <person name="Kothe E."/>
            <person name="Stajich J.E."/>
            <person name="de Vries R.P."/>
            <person name="Record E."/>
            <person name="Levasseur A."/>
            <person name="Baker S.E."/>
            <person name="Bartholomew K.A."/>
            <person name="Coutinho P.M."/>
            <person name="Erdmann S."/>
            <person name="Fowler T.J."/>
            <person name="Gathman A.C."/>
            <person name="Lombard V."/>
            <person name="Henrissat B."/>
            <person name="Knabe N."/>
            <person name="Kuees U."/>
            <person name="Lilly W.W."/>
            <person name="Lindquist E."/>
            <person name="Lucas S."/>
            <person name="Magnuson J.K."/>
            <person name="Piumi F."/>
            <person name="Raudaskoski M."/>
            <person name="Salamov A."/>
            <person name="Schmutz J."/>
            <person name="Schwarze F.W.M.R."/>
            <person name="vanKuyk P.A."/>
            <person name="Horton J.S."/>
            <person name="Grigoriev I.V."/>
            <person name="Woesten H.A.B."/>
        </authorList>
    </citation>
    <scope>NUCLEOTIDE SEQUENCE [LARGE SCALE GENOMIC DNA]</scope>
    <source>
        <strain evidence="3">H4-8 / FGSC 9210</strain>
    </source>
</reference>
<dbReference type="AlphaFoldDB" id="D8QIS1"/>
<gene>
    <name evidence="2" type="ORF">SCHCODRAFT_86142</name>
</gene>
<dbReference type="InParanoid" id="D8QIS1"/>
<evidence type="ECO:0000313" key="3">
    <source>
        <dbReference type="Proteomes" id="UP000007431"/>
    </source>
</evidence>
<feature type="region of interest" description="Disordered" evidence="1">
    <location>
        <begin position="31"/>
        <end position="107"/>
    </location>
</feature>
<dbReference type="EMBL" id="GL377313">
    <property type="protein sequence ID" value="EFI92276.1"/>
    <property type="molecule type" value="Genomic_DNA"/>
</dbReference>
<evidence type="ECO:0000256" key="1">
    <source>
        <dbReference type="SAM" id="MobiDB-lite"/>
    </source>
</evidence>
<accession>D8QIS1</accession>
<keyword evidence="3" id="KW-1185">Reference proteome</keyword>
<dbReference type="VEuPathDB" id="FungiDB:SCHCODRAFT_02643296"/>
<evidence type="ECO:0000313" key="2">
    <source>
        <dbReference type="EMBL" id="EFI92276.1"/>
    </source>
</evidence>
<feature type="compositionally biased region" description="Gly residues" evidence="1">
    <location>
        <begin position="44"/>
        <end position="55"/>
    </location>
</feature>
<name>D8QIS1_SCHCM</name>
<proteinExistence type="predicted"/>
<protein>
    <submittedName>
        <fullName evidence="2">Expressed protein</fullName>
    </submittedName>
</protein>
<dbReference type="Proteomes" id="UP000007431">
    <property type="component" value="Unassembled WGS sequence"/>
</dbReference>
<sequence length="107" mass="10690">MARSPPGRVLATEDEVDARLRAMSDQFAESLRGLGSRRRAVPAGSGGNSAGGSGPGSSAASRLAEEGGTGSQGSEEVIGRLELEGQGEGGASPGQLGFRRGGARPPR</sequence>